<dbReference type="EMBL" id="FN393063">
    <property type="protein sequence ID" value="CAY78323.1"/>
    <property type="molecule type" value="Genomic_DNA"/>
</dbReference>
<dbReference type="HOGENOM" id="CLU_2672497_0_0_1"/>
<name>C8Z6B8_YEAS8</name>
<evidence type="ECO:0000313" key="2">
    <source>
        <dbReference type="Proteomes" id="UP000000286"/>
    </source>
</evidence>
<dbReference type="SMR" id="C8Z6B8"/>
<dbReference type="Proteomes" id="UP000000286">
    <property type="component" value="Chromosome IV"/>
</dbReference>
<dbReference type="AlphaFoldDB" id="C8Z6B8"/>
<proteinExistence type="predicted"/>
<sequence length="75" mass="9337">MRFFLFPYERFQLHQPLFLFFSICFLTLRMKERLLRYNLRYLYALRNVFGTFYSNQRSNQNVATLSKEPFLVFSF</sequence>
<reference evidence="1 2" key="1">
    <citation type="journal article" date="2009" name="Proc. Natl. Acad. Sci. U.S.A.">
        <title>Eukaryote-to-eukaryote gene transfer events revealed by the genome sequence of the wine yeast Saccharomyces cerevisiae EC1118.</title>
        <authorList>
            <person name="Novo M."/>
            <person name="Bigey F."/>
            <person name="Beyne E."/>
            <person name="Galeote V."/>
            <person name="Gavory F."/>
            <person name="Mallet S."/>
            <person name="Cambot B."/>
            <person name="Legras J.L."/>
            <person name="Wincker P."/>
            <person name="Casaregola S."/>
            <person name="Dequin S."/>
        </authorList>
    </citation>
    <scope>NUCLEOTIDE SEQUENCE [LARGE SCALE GENOMIC DNA]</scope>
    <source>
        <strain evidence="2">Lalvin EC1118 / Prise de mousse</strain>
    </source>
</reference>
<accession>C8Z6B8</accession>
<organism evidence="1 2">
    <name type="scientific">Saccharomyces cerevisiae (strain Lalvin EC1118 / Prise de mousse)</name>
    <name type="common">Baker's yeast</name>
    <dbReference type="NCBI Taxonomy" id="643680"/>
    <lineage>
        <taxon>Eukaryota</taxon>
        <taxon>Fungi</taxon>
        <taxon>Dikarya</taxon>
        <taxon>Ascomycota</taxon>
        <taxon>Saccharomycotina</taxon>
        <taxon>Saccharomycetes</taxon>
        <taxon>Saccharomycetales</taxon>
        <taxon>Saccharomycetaceae</taxon>
        <taxon>Saccharomyces</taxon>
    </lineage>
</organism>
<evidence type="ECO:0000313" key="1">
    <source>
        <dbReference type="EMBL" id="CAY78323.1"/>
    </source>
</evidence>
<gene>
    <name evidence="1" type="ORF">EC1118_1D0_0221g</name>
</gene>
<protein>
    <submittedName>
        <fullName evidence="1">EC1118_1D0_0221p</fullName>
    </submittedName>
</protein>